<gene>
    <name evidence="2" type="ORF">PM001_LOCUS24796</name>
</gene>
<protein>
    <submittedName>
        <fullName evidence="2">Uncharacterized protein</fullName>
    </submittedName>
</protein>
<accession>A0AAV1UZ97</accession>
<evidence type="ECO:0000313" key="3">
    <source>
        <dbReference type="Proteomes" id="UP001162060"/>
    </source>
</evidence>
<comment type="caution">
    <text evidence="2">The sequence shown here is derived from an EMBL/GenBank/DDBJ whole genome shotgun (WGS) entry which is preliminary data.</text>
</comment>
<reference evidence="2" key="1">
    <citation type="submission" date="2024-01" db="EMBL/GenBank/DDBJ databases">
        <authorList>
            <person name="Webb A."/>
        </authorList>
    </citation>
    <scope>NUCLEOTIDE SEQUENCE</scope>
    <source>
        <strain evidence="2">Pm1</strain>
    </source>
</reference>
<name>A0AAV1UZ97_9STRA</name>
<feature type="region of interest" description="Disordered" evidence="1">
    <location>
        <begin position="1"/>
        <end position="28"/>
    </location>
</feature>
<evidence type="ECO:0000313" key="2">
    <source>
        <dbReference type="EMBL" id="CAK7939646.1"/>
    </source>
</evidence>
<dbReference type="AlphaFoldDB" id="A0AAV1UZ97"/>
<dbReference type="Proteomes" id="UP001162060">
    <property type="component" value="Unassembled WGS sequence"/>
</dbReference>
<dbReference type="EMBL" id="CAKLBY020000247">
    <property type="protein sequence ID" value="CAK7939646.1"/>
    <property type="molecule type" value="Genomic_DNA"/>
</dbReference>
<evidence type="ECO:0000256" key="1">
    <source>
        <dbReference type="SAM" id="MobiDB-lite"/>
    </source>
</evidence>
<proteinExistence type="predicted"/>
<organism evidence="2 3">
    <name type="scientific">Peronospora matthiolae</name>
    <dbReference type="NCBI Taxonomy" id="2874970"/>
    <lineage>
        <taxon>Eukaryota</taxon>
        <taxon>Sar</taxon>
        <taxon>Stramenopiles</taxon>
        <taxon>Oomycota</taxon>
        <taxon>Peronosporomycetes</taxon>
        <taxon>Peronosporales</taxon>
        <taxon>Peronosporaceae</taxon>
        <taxon>Peronospora</taxon>
    </lineage>
</organism>
<sequence length="220" mass="24920">MQATILGRRPGSSAASFASRPRHRPEVRRPELTTVLDSSSRFEWNANDWSPTSLESFLQERKANNRQFTSRRGRTIESPVVAMSRLGIDDRRRATDVWKRAKDPAMNQLKTVFWPCLPSIESRNETRKARVETNPAESHCYLGIAIIALLFSNGPENLLLLLHFFSKTARGRAVGQAVCLFVLRKKTEPDSFRRHVACAFSSFSWLVHGPQASGKLQARN</sequence>